<gene>
    <name evidence="1" type="ORF">Q605_AUC00192G0001</name>
</gene>
<feature type="non-terminal residue" evidence="1">
    <location>
        <position position="1"/>
    </location>
</feature>
<dbReference type="Proteomes" id="UP000018852">
    <property type="component" value="Unassembled WGS sequence"/>
</dbReference>
<dbReference type="EMBL" id="AZLV01000192">
    <property type="protein sequence ID" value="ETJ06885.1"/>
    <property type="molecule type" value="Genomic_DNA"/>
</dbReference>
<evidence type="ECO:0000313" key="1">
    <source>
        <dbReference type="EMBL" id="ETJ06885.1"/>
    </source>
</evidence>
<sequence length="29" mass="3024">LGGFACVLSRPIRSIPKVADLADVPEVSI</sequence>
<evidence type="ECO:0000313" key="2">
    <source>
        <dbReference type="Proteomes" id="UP000018852"/>
    </source>
</evidence>
<dbReference type="AlphaFoldDB" id="W1VQ03"/>
<reference evidence="1 2" key="1">
    <citation type="submission" date="2013-12" db="EMBL/GenBank/DDBJ databases">
        <title>A Varibaculum cambriense genome reconstructed from a premature infant gut community with otherwise low bacterial novelty that shifts toward anaerobic metabolism during the third week of life.</title>
        <authorList>
            <person name="Brown C.T."/>
            <person name="Sharon I."/>
            <person name="Thomas B.C."/>
            <person name="Castelle C.J."/>
            <person name="Morowitz M.J."/>
            <person name="Banfield J.F."/>
        </authorList>
    </citation>
    <scope>NUCLEOTIDE SEQUENCE [LARGE SCALE GENOMIC DNA]</scope>
    <source>
        <strain evidence="2">DORA_12</strain>
    </source>
</reference>
<organism evidence="1 2">
    <name type="scientific">Actinomyces urogenitalis DORA_12</name>
    <dbReference type="NCBI Taxonomy" id="1403939"/>
    <lineage>
        <taxon>Bacteria</taxon>
        <taxon>Bacillati</taxon>
        <taxon>Actinomycetota</taxon>
        <taxon>Actinomycetes</taxon>
        <taxon>Actinomycetales</taxon>
        <taxon>Actinomycetaceae</taxon>
        <taxon>Actinomyces</taxon>
    </lineage>
</organism>
<accession>W1VQ03</accession>
<proteinExistence type="predicted"/>
<name>W1VQ03_9ACTO</name>
<comment type="caution">
    <text evidence="1">The sequence shown here is derived from an EMBL/GenBank/DDBJ whole genome shotgun (WGS) entry which is preliminary data.</text>
</comment>
<protein>
    <submittedName>
        <fullName evidence="1">Uncharacterized protein</fullName>
    </submittedName>
</protein>